<gene>
    <name evidence="2" type="ORF">A4U43_C04F34360</name>
</gene>
<feature type="region of interest" description="Disordered" evidence="1">
    <location>
        <begin position="54"/>
        <end position="77"/>
    </location>
</feature>
<sequence length="127" mass="14116">MSSCFISCFCGSPGSDGRQKDQRRRSSNKKAVLLQYATTAEFVGDGSIVISETKSTPVRRTPSDKTIQRAKKRSGDSEAEGWLLLLAMPFVSMINLDARLLAVLWLSAWFYFSPFLQRKLAGKLGFS</sequence>
<evidence type="ECO:0000313" key="3">
    <source>
        <dbReference type="Proteomes" id="UP000243459"/>
    </source>
</evidence>
<evidence type="ECO:0000256" key="1">
    <source>
        <dbReference type="SAM" id="MobiDB-lite"/>
    </source>
</evidence>
<dbReference type="Gramene" id="ONK73700">
    <property type="protein sequence ID" value="ONK73700"/>
    <property type="gene ID" value="A4U43_C04F34360"/>
</dbReference>
<protein>
    <submittedName>
        <fullName evidence="2">Uncharacterized protein</fullName>
    </submittedName>
</protein>
<name>A0A5P1FB02_ASPOF</name>
<organism evidence="2 3">
    <name type="scientific">Asparagus officinalis</name>
    <name type="common">Garden asparagus</name>
    <dbReference type="NCBI Taxonomy" id="4686"/>
    <lineage>
        <taxon>Eukaryota</taxon>
        <taxon>Viridiplantae</taxon>
        <taxon>Streptophyta</taxon>
        <taxon>Embryophyta</taxon>
        <taxon>Tracheophyta</taxon>
        <taxon>Spermatophyta</taxon>
        <taxon>Magnoliopsida</taxon>
        <taxon>Liliopsida</taxon>
        <taxon>Asparagales</taxon>
        <taxon>Asparagaceae</taxon>
        <taxon>Asparagoideae</taxon>
        <taxon>Asparagus</taxon>
    </lineage>
</organism>
<reference evidence="3" key="1">
    <citation type="journal article" date="2017" name="Nat. Commun.">
        <title>The asparagus genome sheds light on the origin and evolution of a young Y chromosome.</title>
        <authorList>
            <person name="Harkess A."/>
            <person name="Zhou J."/>
            <person name="Xu C."/>
            <person name="Bowers J.E."/>
            <person name="Van der Hulst R."/>
            <person name="Ayyampalayam S."/>
            <person name="Mercati F."/>
            <person name="Riccardi P."/>
            <person name="McKain M.R."/>
            <person name="Kakrana A."/>
            <person name="Tang H."/>
            <person name="Ray J."/>
            <person name="Groenendijk J."/>
            <person name="Arikit S."/>
            <person name="Mathioni S.M."/>
            <person name="Nakano M."/>
            <person name="Shan H."/>
            <person name="Telgmann-Rauber A."/>
            <person name="Kanno A."/>
            <person name="Yue Z."/>
            <person name="Chen H."/>
            <person name="Li W."/>
            <person name="Chen Y."/>
            <person name="Xu X."/>
            <person name="Zhang Y."/>
            <person name="Luo S."/>
            <person name="Chen H."/>
            <person name="Gao J."/>
            <person name="Mao Z."/>
            <person name="Pires J.C."/>
            <person name="Luo M."/>
            <person name="Kudrna D."/>
            <person name="Wing R.A."/>
            <person name="Meyers B.C."/>
            <person name="Yi K."/>
            <person name="Kong H."/>
            <person name="Lavrijsen P."/>
            <person name="Sunseri F."/>
            <person name="Falavigna A."/>
            <person name="Ye Y."/>
            <person name="Leebens-Mack J.H."/>
            <person name="Chen G."/>
        </authorList>
    </citation>
    <scope>NUCLEOTIDE SEQUENCE [LARGE SCALE GENOMIC DNA]</scope>
    <source>
        <strain evidence="3">cv. DH0086</strain>
    </source>
</reference>
<dbReference type="AlphaFoldDB" id="A0A5P1FB02"/>
<evidence type="ECO:0000313" key="2">
    <source>
        <dbReference type="EMBL" id="ONK73700.1"/>
    </source>
</evidence>
<accession>A0A5P1FB02</accession>
<dbReference type="Proteomes" id="UP000243459">
    <property type="component" value="Chromosome 4"/>
</dbReference>
<proteinExistence type="predicted"/>
<dbReference type="EMBL" id="CM007384">
    <property type="protein sequence ID" value="ONK73700.1"/>
    <property type="molecule type" value="Genomic_DNA"/>
</dbReference>
<keyword evidence="3" id="KW-1185">Reference proteome</keyword>